<reference evidence="1 2" key="1">
    <citation type="journal article" date="2020" name="Genome Biol. Evol.">
        <title>Rhizobium dioscoreae sp. nov., a plant growth-promoting bacterium isolated from yam (Dioscorea species).</title>
        <authorList>
            <person name="Ouyabe M."/>
            <person name="Tanaka N."/>
            <person name="Shiwa Y."/>
            <person name="Fujita N."/>
            <person name="Kikuno H."/>
            <person name="Babil P."/>
            <person name="Shiwachi H."/>
        </authorList>
    </citation>
    <scope>NUCLEOTIDE SEQUENCE [LARGE SCALE GENOMIC DNA]</scope>
    <source>
        <strain evidence="1 2">S-93</strain>
    </source>
</reference>
<protein>
    <submittedName>
        <fullName evidence="1">Uncharacterized protein</fullName>
    </submittedName>
</protein>
<name>A0ABQ0Z8R9_9HYPH</name>
<proteinExistence type="predicted"/>
<comment type="caution">
    <text evidence="1">The sequence shown here is derived from an EMBL/GenBank/DDBJ whole genome shotgun (WGS) entry which is preliminary data.</text>
</comment>
<organism evidence="1 2">
    <name type="scientific">Rhizobium dioscoreae</name>
    <dbReference type="NCBI Taxonomy" id="2653122"/>
    <lineage>
        <taxon>Bacteria</taxon>
        <taxon>Pseudomonadati</taxon>
        <taxon>Pseudomonadota</taxon>
        <taxon>Alphaproteobacteria</taxon>
        <taxon>Hyphomicrobiales</taxon>
        <taxon>Rhizobiaceae</taxon>
        <taxon>Rhizobium/Agrobacterium group</taxon>
        <taxon>Rhizobium</taxon>
    </lineage>
</organism>
<evidence type="ECO:0000313" key="2">
    <source>
        <dbReference type="Proteomes" id="UP000390335"/>
    </source>
</evidence>
<accession>A0ABQ0Z8R9</accession>
<sequence length="69" mass="7919">MRWASFEMIDDWEEECRQSIEAHWEEECAAPNIVSGCYPQAWSDLYRSGAPPPSCCLINSMTFRICAAQ</sequence>
<keyword evidence="2" id="KW-1185">Reference proteome</keyword>
<dbReference type="EMBL" id="BLAJ01000005">
    <property type="protein sequence ID" value="GES51758.1"/>
    <property type="molecule type" value="Genomic_DNA"/>
</dbReference>
<dbReference type="Proteomes" id="UP000390335">
    <property type="component" value="Unassembled WGS sequence"/>
</dbReference>
<gene>
    <name evidence="1" type="ORF">RsS93_43720</name>
</gene>
<evidence type="ECO:0000313" key="1">
    <source>
        <dbReference type="EMBL" id="GES51758.1"/>
    </source>
</evidence>